<evidence type="ECO:0000256" key="12">
    <source>
        <dbReference type="ARBA" id="ARBA00049244"/>
    </source>
</evidence>
<proteinExistence type="inferred from homology"/>
<dbReference type="GO" id="GO:0006302">
    <property type="term" value="P:double-strand break repair"/>
    <property type="evidence" value="ECO:0007669"/>
    <property type="project" value="TreeGrafter"/>
</dbReference>
<dbReference type="Gene3D" id="1.10.150.20">
    <property type="entry name" value="5' to 3' exonuclease, C-terminal subdomain"/>
    <property type="match status" value="2"/>
</dbReference>
<dbReference type="SUPFAM" id="SSF53098">
    <property type="entry name" value="Ribonuclease H-like"/>
    <property type="match status" value="1"/>
</dbReference>
<dbReference type="GO" id="GO:0003677">
    <property type="term" value="F:DNA binding"/>
    <property type="evidence" value="ECO:0007669"/>
    <property type="project" value="UniProtKB-UniRule"/>
</dbReference>
<dbReference type="FunFam" id="1.10.150.20:FF:000002">
    <property type="entry name" value="DNA polymerase I"/>
    <property type="match status" value="1"/>
</dbReference>
<dbReference type="InterPro" id="IPR002421">
    <property type="entry name" value="5-3_exonuclease"/>
</dbReference>
<evidence type="ECO:0000256" key="7">
    <source>
        <dbReference type="ARBA" id="ARBA00022801"/>
    </source>
</evidence>
<keyword evidence="5" id="KW-0540">Nuclease</keyword>
<evidence type="ECO:0000256" key="14">
    <source>
        <dbReference type="NCBIfam" id="TIGR00593"/>
    </source>
</evidence>
<organism evidence="18">
    <name type="scientific">Schaalia odontolytica</name>
    <dbReference type="NCBI Taxonomy" id="1660"/>
    <lineage>
        <taxon>Bacteria</taxon>
        <taxon>Bacillati</taxon>
        <taxon>Actinomycetota</taxon>
        <taxon>Actinomycetes</taxon>
        <taxon>Actinomycetales</taxon>
        <taxon>Actinomycetaceae</taxon>
        <taxon>Schaalia</taxon>
    </lineage>
</organism>
<dbReference type="PANTHER" id="PTHR10133:SF27">
    <property type="entry name" value="DNA POLYMERASE NU"/>
    <property type="match status" value="1"/>
</dbReference>
<dbReference type="InterPro" id="IPR036279">
    <property type="entry name" value="5-3_exonuclease_C_sf"/>
</dbReference>
<dbReference type="SUPFAM" id="SSF47807">
    <property type="entry name" value="5' to 3' exonuclease, C-terminal subdomain"/>
    <property type="match status" value="1"/>
</dbReference>
<keyword evidence="4 15" id="KW-0235">DNA replication</keyword>
<dbReference type="GO" id="GO:0008409">
    <property type="term" value="F:5'-3' exonuclease activity"/>
    <property type="evidence" value="ECO:0007669"/>
    <property type="project" value="UniProtKB-UniRule"/>
</dbReference>
<keyword evidence="6 15" id="KW-0227">DNA damage</keyword>
<dbReference type="PRINTS" id="PR00868">
    <property type="entry name" value="DNAPOLI"/>
</dbReference>
<evidence type="ECO:0000256" key="15">
    <source>
        <dbReference type="RuleBase" id="RU004460"/>
    </source>
</evidence>
<evidence type="ECO:0000256" key="8">
    <source>
        <dbReference type="ARBA" id="ARBA00022839"/>
    </source>
</evidence>
<dbReference type="SMART" id="SM00482">
    <property type="entry name" value="POLAc"/>
    <property type="match status" value="1"/>
</dbReference>
<dbReference type="Gene3D" id="3.40.50.1010">
    <property type="entry name" value="5'-nuclease"/>
    <property type="match status" value="1"/>
</dbReference>
<reference evidence="18" key="1">
    <citation type="submission" date="2019-11" db="EMBL/GenBank/DDBJ databases">
        <authorList>
            <person name="Feng L."/>
        </authorList>
    </citation>
    <scope>NUCLEOTIDE SEQUENCE</scope>
    <source>
        <strain evidence="18">AodontolyticusLFYP35</strain>
    </source>
</reference>
<sequence>MKETLLVIDGHSMAFRAFYALPVEKFVTAQGQHTNAVYGFASMLIKILEKYQPSHVAVAFDVSRHSFRTEEYPEYKGTRDATPEEFKGQIELIRDLLGAMGIRSLSREGFEADDFLATLAHRGAQADMRVFVVSGDRDSFQTVTDTVTVLYPGLTPGDLREMTPERIEDKYGVPPYRYPEIAALVGEASDNLPGVPGVGPKTAAQWINRFDGLDNLLENADQVTGKRGEALREHVEDVRRNRRLNHLLTDMDLECELDDLRRDVTDRQALAALCDALEFRSLRSKILAVASIGLGKAEQNEEQSVSQSEVSAHEVSVTLADDRTKLNQWRKDHPGKLSLFVDGVLKVNGAEVNALTFATADEALVIDPTLLTAQQDAELASLISEDGLIVYDFKGSIHALRARGWELGDPYCDLLLAAYLVNSEHRGYRLSQLFSRYLGIDEEEKKNETTLFDMGITEERAHELGMAAGRMHPLAAILMSKLEESEQTRLLEQLELPIARLLAQMEHYGIGVDEEFLRSLSHELASDVESAQRSAWEVLGHEVNLSSPKQLQAVLFEELDLPKTKKTKTGYTTNAEALTDLFERTGNEFLRHLLVHRDRIKLNQMVDGLNACIGDDQRIHTTFSQTAAATGRLASSDPNLQNIPARSADGLRIRAGFVAKPPYVDLMSADYSQIEMRIMAHLSKDQGLIEAFNSGEDLHRTMAAMVFGVDPVDVTPEERSRIKATSYGLAYGLSAYGLSAQLQIPVHEASALRDRYFERFGGVRDYLESLVDQARKDGWTQTICGRRRYLPDLHSANRTRRDMAERAALNAPIQGSAADIVKMAMLDVQNRLDHSDLSSRMLVQIHDELLFEIAPGEEEQLRQLVHEGMEGVMKLRVPLQVAIGVGETWKDAAH</sequence>
<dbReference type="Gene3D" id="1.20.1060.10">
    <property type="entry name" value="Taq DNA Polymerase, Chain T, domain 4"/>
    <property type="match status" value="1"/>
</dbReference>
<dbReference type="InterPro" id="IPR036397">
    <property type="entry name" value="RNaseH_sf"/>
</dbReference>
<evidence type="ECO:0000259" key="16">
    <source>
        <dbReference type="SMART" id="SM00475"/>
    </source>
</evidence>
<evidence type="ECO:0000256" key="2">
    <source>
        <dbReference type="ARBA" id="ARBA00022679"/>
    </source>
</evidence>
<dbReference type="EC" id="2.7.7.7" evidence="14 15"/>
<dbReference type="FunFam" id="3.40.50.1010:FF:000001">
    <property type="entry name" value="DNA polymerase I"/>
    <property type="match status" value="1"/>
</dbReference>
<dbReference type="InterPro" id="IPR018320">
    <property type="entry name" value="DNA_polymerase_1"/>
</dbReference>
<dbReference type="FunFam" id="1.10.150.20:FF:000003">
    <property type="entry name" value="DNA polymerase I"/>
    <property type="match status" value="1"/>
</dbReference>
<evidence type="ECO:0000256" key="10">
    <source>
        <dbReference type="ARBA" id="ARBA00023125"/>
    </source>
</evidence>
<evidence type="ECO:0000256" key="11">
    <source>
        <dbReference type="ARBA" id="ARBA00023204"/>
    </source>
</evidence>
<dbReference type="NCBIfam" id="NF004397">
    <property type="entry name" value="PRK05755.1"/>
    <property type="match status" value="1"/>
</dbReference>
<evidence type="ECO:0000256" key="5">
    <source>
        <dbReference type="ARBA" id="ARBA00022722"/>
    </source>
</evidence>
<feature type="domain" description="DNA-directed DNA polymerase family A palm" evidence="17">
    <location>
        <begin position="650"/>
        <end position="857"/>
    </location>
</feature>
<evidence type="ECO:0000259" key="17">
    <source>
        <dbReference type="SMART" id="SM00482"/>
    </source>
</evidence>
<keyword evidence="11 15" id="KW-0234">DNA repair</keyword>
<comment type="similarity">
    <text evidence="1 15">Belongs to the DNA polymerase type-A family.</text>
</comment>
<accession>A0A6N2TNW8</accession>
<evidence type="ECO:0000256" key="13">
    <source>
        <dbReference type="ARBA" id="ARBA00053603"/>
    </source>
</evidence>
<dbReference type="NCBIfam" id="TIGR00593">
    <property type="entry name" value="pola"/>
    <property type="match status" value="1"/>
</dbReference>
<keyword evidence="2 15" id="KW-0808">Transferase</keyword>
<name>A0A6N2TNW8_9ACTO</name>
<dbReference type="InterPro" id="IPR002298">
    <property type="entry name" value="DNA_polymerase_A"/>
</dbReference>
<comment type="function">
    <text evidence="13">In addition to polymerase activity, this DNA polymerase exhibits 3'-5' and 5'-3' exonuclease activity.</text>
</comment>
<dbReference type="AlphaFoldDB" id="A0A6N2TNW8"/>
<gene>
    <name evidence="15 18" type="primary">polA</name>
    <name evidence="18" type="ORF">AOLFYP35_01420</name>
</gene>
<keyword evidence="7 15" id="KW-0378">Hydrolase</keyword>
<evidence type="ECO:0000256" key="3">
    <source>
        <dbReference type="ARBA" id="ARBA00022695"/>
    </source>
</evidence>
<comment type="function">
    <text evidence="15">In addition to polymerase activity, this DNA polymerase exhibits 5'-3' exonuclease activity.</text>
</comment>
<dbReference type="InterPro" id="IPR008918">
    <property type="entry name" value="HhH2"/>
</dbReference>
<evidence type="ECO:0000256" key="9">
    <source>
        <dbReference type="ARBA" id="ARBA00022932"/>
    </source>
</evidence>
<dbReference type="InterPro" id="IPR020046">
    <property type="entry name" value="5-3_exonucl_a-hlix_arch_N"/>
</dbReference>
<dbReference type="Pfam" id="PF02739">
    <property type="entry name" value="5_3_exonuc_N"/>
    <property type="match status" value="1"/>
</dbReference>
<dbReference type="InterPro" id="IPR020045">
    <property type="entry name" value="DNA_polI_H3TH"/>
</dbReference>
<dbReference type="InterPro" id="IPR043502">
    <property type="entry name" value="DNA/RNA_pol_sf"/>
</dbReference>
<keyword evidence="8 15" id="KW-0269">Exonuclease</keyword>
<comment type="catalytic activity">
    <reaction evidence="12 15">
        <text>DNA(n) + a 2'-deoxyribonucleoside 5'-triphosphate = DNA(n+1) + diphosphate</text>
        <dbReference type="Rhea" id="RHEA:22508"/>
        <dbReference type="Rhea" id="RHEA-COMP:17339"/>
        <dbReference type="Rhea" id="RHEA-COMP:17340"/>
        <dbReference type="ChEBI" id="CHEBI:33019"/>
        <dbReference type="ChEBI" id="CHEBI:61560"/>
        <dbReference type="ChEBI" id="CHEBI:173112"/>
        <dbReference type="EC" id="2.7.7.7"/>
    </reaction>
</comment>
<evidence type="ECO:0000256" key="6">
    <source>
        <dbReference type="ARBA" id="ARBA00022763"/>
    </source>
</evidence>
<dbReference type="InterPro" id="IPR001098">
    <property type="entry name" value="DNA-dir_DNA_pol_A_palm_dom"/>
</dbReference>
<dbReference type="SMART" id="SM00475">
    <property type="entry name" value="53EXOc"/>
    <property type="match status" value="1"/>
</dbReference>
<dbReference type="CDD" id="cd06140">
    <property type="entry name" value="DNA_polA_I_Bacillus_like_exo"/>
    <property type="match status" value="1"/>
</dbReference>
<protein>
    <recommendedName>
        <fullName evidence="14 15">DNA polymerase I</fullName>
        <ecNumber evidence="14 15">2.7.7.7</ecNumber>
    </recommendedName>
</protein>
<dbReference type="Gene3D" id="3.30.420.10">
    <property type="entry name" value="Ribonuclease H-like superfamily/Ribonuclease H"/>
    <property type="match status" value="1"/>
</dbReference>
<dbReference type="SUPFAM" id="SSF88723">
    <property type="entry name" value="PIN domain-like"/>
    <property type="match status" value="1"/>
</dbReference>
<dbReference type="SMART" id="SM00279">
    <property type="entry name" value="HhH2"/>
    <property type="match status" value="1"/>
</dbReference>
<evidence type="ECO:0000256" key="4">
    <source>
        <dbReference type="ARBA" id="ARBA00022705"/>
    </source>
</evidence>
<dbReference type="GO" id="GO:0003887">
    <property type="term" value="F:DNA-directed DNA polymerase activity"/>
    <property type="evidence" value="ECO:0007669"/>
    <property type="project" value="UniProtKB-UniRule"/>
</dbReference>
<keyword evidence="9 15" id="KW-0239">DNA-directed DNA polymerase</keyword>
<keyword evidence="3 15" id="KW-0548">Nucleotidyltransferase</keyword>
<evidence type="ECO:0000313" key="18">
    <source>
        <dbReference type="EMBL" id="VYT06343.1"/>
    </source>
</evidence>
<feature type="domain" description="5'-3' exonuclease" evidence="16">
    <location>
        <begin position="1"/>
        <end position="263"/>
    </location>
</feature>
<dbReference type="GO" id="GO:0006261">
    <property type="term" value="P:DNA-templated DNA replication"/>
    <property type="evidence" value="ECO:0007669"/>
    <property type="project" value="UniProtKB-UniRule"/>
</dbReference>
<dbReference type="CDD" id="cd09859">
    <property type="entry name" value="PIN_53EXO"/>
    <property type="match status" value="1"/>
</dbReference>
<dbReference type="EMBL" id="CACRSM010000002">
    <property type="protein sequence ID" value="VYT06343.1"/>
    <property type="molecule type" value="Genomic_DNA"/>
</dbReference>
<dbReference type="PANTHER" id="PTHR10133">
    <property type="entry name" value="DNA POLYMERASE I"/>
    <property type="match status" value="1"/>
</dbReference>
<dbReference type="Gene3D" id="3.30.70.370">
    <property type="match status" value="1"/>
</dbReference>
<keyword evidence="10 15" id="KW-0238">DNA-binding</keyword>
<dbReference type="CDD" id="cd09898">
    <property type="entry name" value="H3TH_53EXO"/>
    <property type="match status" value="1"/>
</dbReference>
<dbReference type="Pfam" id="PF01367">
    <property type="entry name" value="5_3_exonuc"/>
    <property type="match status" value="1"/>
</dbReference>
<dbReference type="SUPFAM" id="SSF56672">
    <property type="entry name" value="DNA/RNA polymerases"/>
    <property type="match status" value="1"/>
</dbReference>
<evidence type="ECO:0000256" key="1">
    <source>
        <dbReference type="ARBA" id="ARBA00007705"/>
    </source>
</evidence>
<dbReference type="InterPro" id="IPR012337">
    <property type="entry name" value="RNaseH-like_sf"/>
</dbReference>
<dbReference type="CDD" id="cd08637">
    <property type="entry name" value="DNA_pol_A_pol_I_C"/>
    <property type="match status" value="1"/>
</dbReference>
<dbReference type="Pfam" id="PF00476">
    <property type="entry name" value="DNA_pol_A"/>
    <property type="match status" value="1"/>
</dbReference>
<dbReference type="InterPro" id="IPR029060">
    <property type="entry name" value="PIN-like_dom_sf"/>
</dbReference>